<reference evidence="2 5" key="1">
    <citation type="submission" date="2024-11" db="EMBL/GenBank/DDBJ databases">
        <title>Chromosome-level genome assembly of the freshwater bivalve Anodonta woodiana.</title>
        <authorList>
            <person name="Chen X."/>
        </authorList>
    </citation>
    <scope>NUCLEOTIDE SEQUENCE [LARGE SCALE GENOMIC DNA]</scope>
    <source>
        <strain evidence="2">MN2024</strain>
        <tissue evidence="2">Gills</tissue>
    </source>
</reference>
<organism evidence="2 5">
    <name type="scientific">Sinanodonta woodiana</name>
    <name type="common">Chinese pond mussel</name>
    <name type="synonym">Anodonta woodiana</name>
    <dbReference type="NCBI Taxonomy" id="1069815"/>
    <lineage>
        <taxon>Eukaryota</taxon>
        <taxon>Metazoa</taxon>
        <taxon>Spiralia</taxon>
        <taxon>Lophotrochozoa</taxon>
        <taxon>Mollusca</taxon>
        <taxon>Bivalvia</taxon>
        <taxon>Autobranchia</taxon>
        <taxon>Heteroconchia</taxon>
        <taxon>Palaeoheterodonta</taxon>
        <taxon>Unionida</taxon>
        <taxon>Unionoidea</taxon>
        <taxon>Unionidae</taxon>
        <taxon>Unioninae</taxon>
        <taxon>Sinanodonta</taxon>
    </lineage>
</organism>
<comment type="caution">
    <text evidence="2">The sequence shown here is derived from an EMBL/GenBank/DDBJ whole genome shotgun (WGS) entry which is preliminary data.</text>
</comment>
<dbReference type="InterPro" id="IPR001257">
    <property type="entry name" value="Parvovirus_NS1_helicase"/>
</dbReference>
<dbReference type="InterPro" id="IPR027417">
    <property type="entry name" value="P-loop_NTPase"/>
</dbReference>
<dbReference type="SUPFAM" id="SSF52540">
    <property type="entry name" value="P-loop containing nucleoside triphosphate hydrolases"/>
    <property type="match status" value="1"/>
</dbReference>
<dbReference type="EMBL" id="JBJQND010000014">
    <property type="protein sequence ID" value="KAL3854161.1"/>
    <property type="molecule type" value="Genomic_DNA"/>
</dbReference>
<feature type="domain" description="Parvovirus non-structural protein 1 helicase" evidence="1">
    <location>
        <begin position="96"/>
        <end position="203"/>
    </location>
</feature>
<evidence type="ECO:0000313" key="2">
    <source>
        <dbReference type="EMBL" id="KAL3854161.1"/>
    </source>
</evidence>
<dbReference type="Gene3D" id="3.40.50.300">
    <property type="entry name" value="P-loop containing nucleotide triphosphate hydrolases"/>
    <property type="match status" value="1"/>
</dbReference>
<sequence length="283" mass="32422">MLKEALLRDEQEDFDILLDFLAVPSNRIVAQNAAKLLNTSEPRDYAELFMEETTEEELKKHCDMNKLLSVEDSHNLFKAWAKEKRSAIKSGAYWLTCLYSVIFKKVPKRNTFLCVGAASSGKTFWTDPVLWLQQYVGLSANDSHFCFAELAHSKVGLINELKFNRDTLEIYKQIGEGKDCMVPVKNQGLGACDAQPIIVTVNQEPWAAIPEGKEAMEERSFYFHFHSKSKVLAEHKETNTNKGINPYWLKGVFTVLVEMLADQNLPVLLEKRDFLNPIWREID</sequence>
<keyword evidence="5" id="KW-1185">Reference proteome</keyword>
<gene>
    <name evidence="2" type="ORF">ACJMK2_013439</name>
    <name evidence="3" type="ORF">ACJMK2_013443</name>
    <name evidence="4" type="ORF">ACJMK2_013447</name>
</gene>
<accession>A0ABD3UZJ7</accession>
<dbReference type="EMBL" id="JBJQND010000014">
    <property type="protein sequence ID" value="KAL3854169.1"/>
    <property type="molecule type" value="Genomic_DNA"/>
</dbReference>
<dbReference type="EMBL" id="JBJQND010000014">
    <property type="protein sequence ID" value="KAL3854165.1"/>
    <property type="molecule type" value="Genomic_DNA"/>
</dbReference>
<evidence type="ECO:0000313" key="5">
    <source>
        <dbReference type="Proteomes" id="UP001634394"/>
    </source>
</evidence>
<evidence type="ECO:0000313" key="4">
    <source>
        <dbReference type="EMBL" id="KAL3854169.1"/>
    </source>
</evidence>
<protein>
    <recommendedName>
        <fullName evidence="1">Parvovirus non-structural protein 1 helicase domain-containing protein</fullName>
    </recommendedName>
</protein>
<evidence type="ECO:0000259" key="1">
    <source>
        <dbReference type="Pfam" id="PF01057"/>
    </source>
</evidence>
<evidence type="ECO:0000313" key="3">
    <source>
        <dbReference type="EMBL" id="KAL3854165.1"/>
    </source>
</evidence>
<proteinExistence type="predicted"/>
<name>A0ABD3UZJ7_SINWO</name>
<dbReference type="Pfam" id="PF01057">
    <property type="entry name" value="Parvo_NS1"/>
    <property type="match status" value="1"/>
</dbReference>
<dbReference type="AlphaFoldDB" id="A0ABD3UZJ7"/>
<dbReference type="Proteomes" id="UP001634394">
    <property type="component" value="Unassembled WGS sequence"/>
</dbReference>